<dbReference type="OrthoDB" id="8450990at2"/>
<sequence>MNDLYHFIGGDLSTSPTGDLMPVTGVDKGRQRILRRLMTNPGDYIHHPDYGAGLGRFVGDVVDVPGITALIRSQLAMEAAVARKPAAQVDVTPINNGVSVQISYIDAPTGTPAVLAFDVNR</sequence>
<gene>
    <name evidence="1" type="ORF">DFR38_1204</name>
</gene>
<accession>A0A318J390</accession>
<name>A0A318J390_9NEIS</name>
<dbReference type="Proteomes" id="UP000248395">
    <property type="component" value="Unassembled WGS sequence"/>
</dbReference>
<evidence type="ECO:0000313" key="2">
    <source>
        <dbReference type="Proteomes" id="UP000248395"/>
    </source>
</evidence>
<comment type="caution">
    <text evidence="1">The sequence shown here is derived from an EMBL/GenBank/DDBJ whole genome shotgun (WGS) entry which is preliminary data.</text>
</comment>
<organism evidence="1 2">
    <name type="scientific">Aquitalea magnusonii</name>
    <dbReference type="NCBI Taxonomy" id="332411"/>
    <lineage>
        <taxon>Bacteria</taxon>
        <taxon>Pseudomonadati</taxon>
        <taxon>Pseudomonadota</taxon>
        <taxon>Betaproteobacteria</taxon>
        <taxon>Neisseriales</taxon>
        <taxon>Chromobacteriaceae</taxon>
        <taxon>Aquitalea</taxon>
    </lineage>
</organism>
<dbReference type="SUPFAM" id="SSF160719">
    <property type="entry name" value="gpW/gp25-like"/>
    <property type="match status" value="1"/>
</dbReference>
<evidence type="ECO:0008006" key="3">
    <source>
        <dbReference type="Google" id="ProtNLM"/>
    </source>
</evidence>
<proteinExistence type="predicted"/>
<dbReference type="EMBL" id="QJKC01000020">
    <property type="protein sequence ID" value="PXX42207.1"/>
    <property type="molecule type" value="Genomic_DNA"/>
</dbReference>
<protein>
    <recommendedName>
        <fullName evidence="3">Phage tail protein</fullName>
    </recommendedName>
</protein>
<keyword evidence="2" id="KW-1185">Reference proteome</keyword>
<evidence type="ECO:0000313" key="1">
    <source>
        <dbReference type="EMBL" id="PXX42207.1"/>
    </source>
</evidence>
<dbReference type="AlphaFoldDB" id="A0A318J390"/>
<dbReference type="RefSeq" id="WP_059284919.1">
    <property type="nucleotide sequence ID" value="NZ_LNQU01000010.1"/>
</dbReference>
<dbReference type="Gene3D" id="3.10.450.40">
    <property type="match status" value="1"/>
</dbReference>
<reference evidence="1 2" key="1">
    <citation type="submission" date="2018-05" db="EMBL/GenBank/DDBJ databases">
        <title>Genomic Encyclopedia of Type Strains, Phase IV (KMG-IV): sequencing the most valuable type-strain genomes for metagenomic binning, comparative biology and taxonomic classification.</title>
        <authorList>
            <person name="Goeker M."/>
        </authorList>
    </citation>
    <scope>NUCLEOTIDE SEQUENCE [LARGE SCALE GENOMIC DNA]</scope>
    <source>
        <strain evidence="1 2">DSM 25134</strain>
    </source>
</reference>